<evidence type="ECO:0000256" key="2">
    <source>
        <dbReference type="ARBA" id="ARBA00022485"/>
    </source>
</evidence>
<feature type="domain" description="MTTase N-terminal" evidence="10">
    <location>
        <begin position="3"/>
        <end position="115"/>
    </location>
</feature>
<dbReference type="NCBIfam" id="TIGR00089">
    <property type="entry name" value="MiaB/RimO family radical SAM methylthiotransferase"/>
    <property type="match status" value="1"/>
</dbReference>
<dbReference type="SFLD" id="SFLDG01082">
    <property type="entry name" value="B12-binding_domain_containing"/>
    <property type="match status" value="1"/>
</dbReference>
<dbReference type="InterPro" id="IPR020612">
    <property type="entry name" value="Methylthiotransferase_CS"/>
</dbReference>
<keyword evidence="9" id="KW-0411">Iron-sulfur</keyword>
<dbReference type="SUPFAM" id="SSF102114">
    <property type="entry name" value="Radical SAM enzymes"/>
    <property type="match status" value="1"/>
</dbReference>
<dbReference type="PROSITE" id="PS51449">
    <property type="entry name" value="MTTASE_N"/>
    <property type="match status" value="1"/>
</dbReference>
<dbReference type="STRING" id="29542.A6070_08030"/>
<evidence type="ECO:0000313" key="12">
    <source>
        <dbReference type="EMBL" id="APG25997.1"/>
    </source>
</evidence>
<sequence>MNDSFAIVTLGCKTNQFESAAMAEQLERAGYRRIDFAAGAQLVIVNTCTVTAATDSQSRNLIRRARRLNPACRVVVTGCYAQVAPGDLENLPGVDLVLGNEEKVDLVRRIDVPGPRVQVGDIRQARGVPLDLDSFGSRSRAFVQIQNGCDAFCSYCIIPHARGSSRSASPEQVVGQVSRFCAAGFPEVVLTGIHIGGYGRDLRRPMTLADLVRRLLDETPVRRLRLGSIEPQEVSDNLIGLVADCDRLCPHFHIPLQAGDDGVLKAMNRHYSVAFFRELIRRLKTRIPDAAVGLDVITGFPGESAGAFGRTLALVEELPVTHLHVFPFSRRPGTPAASMKAQVSGAVARQRAALLRELGEEKQSRFAQGFVGRHLEVVLEGCNDGVRNGLSPHYLPVSFTGGSGGERCLTLRIDASRGGVLLAALPD</sequence>
<evidence type="ECO:0000256" key="1">
    <source>
        <dbReference type="ARBA" id="ARBA00001966"/>
    </source>
</evidence>
<dbReference type="PROSITE" id="PS51918">
    <property type="entry name" value="RADICAL_SAM"/>
    <property type="match status" value="1"/>
</dbReference>
<dbReference type="InterPro" id="IPR013848">
    <property type="entry name" value="Methylthiotransferase_N"/>
</dbReference>
<dbReference type="PROSITE" id="PS01278">
    <property type="entry name" value="MTTASE_RADICAL"/>
    <property type="match status" value="1"/>
</dbReference>
<evidence type="ECO:0000256" key="4">
    <source>
        <dbReference type="ARBA" id="ARBA00022679"/>
    </source>
</evidence>
<gene>
    <name evidence="12" type="ORF">A7E75_14005</name>
</gene>
<keyword evidence="6" id="KW-0819">tRNA processing</keyword>
<keyword evidence="2" id="KW-0004">4Fe-4S</keyword>
<dbReference type="SMART" id="SM00729">
    <property type="entry name" value="Elp3"/>
    <property type="match status" value="1"/>
</dbReference>
<dbReference type="GO" id="GO:0051539">
    <property type="term" value="F:4 iron, 4 sulfur cluster binding"/>
    <property type="evidence" value="ECO:0007669"/>
    <property type="project" value="UniProtKB-KW"/>
</dbReference>
<dbReference type="PANTHER" id="PTHR11918">
    <property type="entry name" value="RADICAL SAM PROTEINS"/>
    <property type="match status" value="1"/>
</dbReference>
<keyword evidence="7" id="KW-0479">Metal-binding</keyword>
<reference evidence="12 13" key="1">
    <citation type="journal article" date="2017" name="Genome Announc.">
        <title>Complete Genome Sequences of Two Acetylene-Fermenting Pelobacter acetylenicus Strains.</title>
        <authorList>
            <person name="Sutton J.M."/>
            <person name="Baesman S.M."/>
            <person name="Fierst J.L."/>
            <person name="Poret-Peterson A.T."/>
            <person name="Oremland R.S."/>
            <person name="Dunlap D.S."/>
            <person name="Akob D.M."/>
        </authorList>
    </citation>
    <scope>NUCLEOTIDE SEQUENCE [LARGE SCALE GENOMIC DNA]</scope>
    <source>
        <strain evidence="12 13">DSM 3247</strain>
    </source>
</reference>
<name>A0A1L3GJ79_SYNAC</name>
<evidence type="ECO:0000259" key="10">
    <source>
        <dbReference type="PROSITE" id="PS51449"/>
    </source>
</evidence>
<accession>A0A1L3GJ79</accession>
<dbReference type="GO" id="GO:0035598">
    <property type="term" value="F:tRNA (N(6)-L-threonylcarbamoyladenosine(37)-C(2))-methylthiotransferase activity"/>
    <property type="evidence" value="ECO:0007669"/>
    <property type="project" value="TreeGrafter"/>
</dbReference>
<comment type="cofactor">
    <cofactor evidence="1">
        <name>[4Fe-4S] cluster</name>
        <dbReference type="ChEBI" id="CHEBI:49883"/>
    </cofactor>
</comment>
<dbReference type="InterPro" id="IPR023404">
    <property type="entry name" value="rSAM_horseshoe"/>
</dbReference>
<keyword evidence="3" id="KW-0963">Cytoplasm</keyword>
<evidence type="ECO:0000256" key="7">
    <source>
        <dbReference type="ARBA" id="ARBA00022723"/>
    </source>
</evidence>
<dbReference type="Pfam" id="PF00919">
    <property type="entry name" value="UPF0004"/>
    <property type="match status" value="1"/>
</dbReference>
<dbReference type="FunFam" id="3.40.50.12160:FF:000004">
    <property type="entry name" value="Threonylcarbamoyladenosine tRNA methylthiotransferase MtaB"/>
    <property type="match status" value="1"/>
</dbReference>
<dbReference type="SFLD" id="SFLDG01061">
    <property type="entry name" value="methylthiotransferase"/>
    <property type="match status" value="1"/>
</dbReference>
<organism evidence="12 13">
    <name type="scientific">Syntrophotalea acetylenica</name>
    <name type="common">Pelobacter acetylenicus</name>
    <dbReference type="NCBI Taxonomy" id="29542"/>
    <lineage>
        <taxon>Bacteria</taxon>
        <taxon>Pseudomonadati</taxon>
        <taxon>Thermodesulfobacteriota</taxon>
        <taxon>Desulfuromonadia</taxon>
        <taxon>Desulfuromonadales</taxon>
        <taxon>Syntrophotaleaceae</taxon>
        <taxon>Syntrophotalea</taxon>
    </lineage>
</organism>
<keyword evidence="8" id="KW-0408">Iron</keyword>
<dbReference type="Proteomes" id="UP000182264">
    <property type="component" value="Chromosome"/>
</dbReference>
<keyword evidence="13" id="KW-1185">Reference proteome</keyword>
<dbReference type="NCBIfam" id="TIGR01579">
    <property type="entry name" value="MiaB-like-C"/>
    <property type="match status" value="1"/>
</dbReference>
<dbReference type="Pfam" id="PF04055">
    <property type="entry name" value="Radical_SAM"/>
    <property type="match status" value="1"/>
</dbReference>
<dbReference type="InterPro" id="IPR006467">
    <property type="entry name" value="MiaB-like_bact"/>
</dbReference>
<dbReference type="SFLD" id="SFLDS00029">
    <property type="entry name" value="Radical_SAM"/>
    <property type="match status" value="1"/>
</dbReference>
<dbReference type="RefSeq" id="WP_072287836.1">
    <property type="nucleotide sequence ID" value="NZ_CP015455.1"/>
</dbReference>
<dbReference type="EMBL" id="CP015518">
    <property type="protein sequence ID" value="APG25997.1"/>
    <property type="molecule type" value="Genomic_DNA"/>
</dbReference>
<evidence type="ECO:0000256" key="5">
    <source>
        <dbReference type="ARBA" id="ARBA00022691"/>
    </source>
</evidence>
<dbReference type="PANTHER" id="PTHR11918:SF45">
    <property type="entry name" value="THREONYLCARBAMOYLADENOSINE TRNA METHYLTHIOTRANSFERASE"/>
    <property type="match status" value="1"/>
</dbReference>
<dbReference type="Gene3D" id="3.80.30.20">
    <property type="entry name" value="tm_1862 like domain"/>
    <property type="match status" value="1"/>
</dbReference>
<evidence type="ECO:0000256" key="6">
    <source>
        <dbReference type="ARBA" id="ARBA00022694"/>
    </source>
</evidence>
<dbReference type="InterPro" id="IPR038135">
    <property type="entry name" value="Methylthiotransferase_N_sf"/>
</dbReference>
<evidence type="ECO:0000313" key="13">
    <source>
        <dbReference type="Proteomes" id="UP000182264"/>
    </source>
</evidence>
<keyword evidence="5" id="KW-0949">S-adenosyl-L-methionine</keyword>
<feature type="domain" description="Radical SAM core" evidence="11">
    <location>
        <begin position="135"/>
        <end position="365"/>
    </location>
</feature>
<dbReference type="GO" id="GO:0046872">
    <property type="term" value="F:metal ion binding"/>
    <property type="evidence" value="ECO:0007669"/>
    <property type="project" value="UniProtKB-KW"/>
</dbReference>
<dbReference type="InterPro" id="IPR058240">
    <property type="entry name" value="rSAM_sf"/>
</dbReference>
<dbReference type="KEGG" id="pace:A6070_08030"/>
<dbReference type="InterPro" id="IPR007197">
    <property type="entry name" value="rSAM"/>
</dbReference>
<evidence type="ECO:0000256" key="9">
    <source>
        <dbReference type="ARBA" id="ARBA00023014"/>
    </source>
</evidence>
<proteinExistence type="predicted"/>
<dbReference type="AlphaFoldDB" id="A0A1L3GJ79"/>
<evidence type="ECO:0000256" key="8">
    <source>
        <dbReference type="ARBA" id="ARBA00023004"/>
    </source>
</evidence>
<dbReference type="Gene3D" id="3.40.50.12160">
    <property type="entry name" value="Methylthiotransferase, N-terminal domain"/>
    <property type="match status" value="1"/>
</dbReference>
<keyword evidence="4 12" id="KW-0808">Transferase</keyword>
<dbReference type="InterPro" id="IPR005839">
    <property type="entry name" value="Methylthiotransferase"/>
</dbReference>
<evidence type="ECO:0000256" key="3">
    <source>
        <dbReference type="ARBA" id="ARBA00022490"/>
    </source>
</evidence>
<dbReference type="InterPro" id="IPR006638">
    <property type="entry name" value="Elp3/MiaA/NifB-like_rSAM"/>
</dbReference>
<evidence type="ECO:0000259" key="11">
    <source>
        <dbReference type="PROSITE" id="PS51918"/>
    </source>
</evidence>
<dbReference type="OrthoDB" id="9805215at2"/>
<protein>
    <submittedName>
        <fullName evidence="12">tRNA (N(6)-L-threonylcarbamoyladenosine(37)-C(2))-methylthiotransferase MtaB</fullName>
    </submittedName>
</protein>
<dbReference type="CDD" id="cd01335">
    <property type="entry name" value="Radical_SAM"/>
    <property type="match status" value="1"/>
</dbReference>